<keyword evidence="2 6" id="KW-0732">Signal</keyword>
<proteinExistence type="inferred from homology"/>
<reference evidence="8" key="1">
    <citation type="submission" date="2020-10" db="EMBL/GenBank/DDBJ databases">
        <title>Chromosome-scale genome assembly of the Allis shad, Alosa alosa.</title>
        <authorList>
            <person name="Margot Z."/>
            <person name="Christophe K."/>
            <person name="Cabau C."/>
            <person name="Louis A."/>
            <person name="Berthelot C."/>
            <person name="Parey E."/>
            <person name="Roest Crollius H."/>
            <person name="Montfort J."/>
            <person name="Robinson-Rechavi M."/>
            <person name="Bucao C."/>
            <person name="Bouchez O."/>
            <person name="Gislard M."/>
            <person name="Lluch J."/>
            <person name="Milhes M."/>
            <person name="Lampietro C."/>
            <person name="Lopez Roques C."/>
            <person name="Donnadieu C."/>
            <person name="Braasch I."/>
            <person name="Desvignes T."/>
            <person name="Postlethwait J."/>
            <person name="Bobe J."/>
            <person name="Guiguen Y."/>
        </authorList>
    </citation>
    <scope>NUCLEOTIDE SEQUENCE</scope>
    <source>
        <strain evidence="8">M-15738</strain>
        <tissue evidence="8">Blood</tissue>
    </source>
</reference>
<comment type="similarity">
    <text evidence="1">Belongs to the glycosyltransferase 25 family.</text>
</comment>
<dbReference type="Pfam" id="PF01755">
    <property type="entry name" value="Glyco_transf_25"/>
    <property type="match status" value="1"/>
</dbReference>
<keyword evidence="4" id="KW-0325">Glycoprotein</keyword>
<sequence length="593" mass="68917">MCTTMFLAVLVLVSIFSTSKCYFSEENFTEESKMQQPTVVIAIIARNAAHSLPFYLGALERLNYPKDRISIWAATDHNSDNTTAVLREWLSVMQEHYHYIEWRPKDKPIAYPGELGPKHWPNGRYEYLMKLKQGALTFAKKRWADYILYADTDNILTNPETLNLLMAENKSVIAPMLDSQSAYSNFWCGITPQGYYRRTAEYFPTKHRHRQGCYPVPMVHSTVLLDLRKEGTKKLAFHPPHKDYSWPFDDIIVFAFSCRASEVQMYICNKERYGYLNVPAKPHQTVEDDRINFVHLYQESLIDGPPMYHSGFIHQELKQTDLMGFDEIYLINLQRRPERRERMLWSLYELEINAKVVDAVDGGALNSSDIKLLGVNLLPGYYDPFSGRTLTKGEVGCFLSHYYIWKEMVDNQMDKALIFEDDVRFQGNFKRRLLRLMDEVEKVELDWDIIYLGRKQVKPEDEEVVENVRNLVVAGYSYWTLSYAISLQGAQKLINAEPLSKMMPVDEFLPIMYDKHPNEAYKSQFPNRNLQAYSTRPLLVQPAQYAGDPDWVSDTETSTLWDDDAVRTDWRGSHKTLKGNPQAGLHSAYKDEL</sequence>
<dbReference type="Proteomes" id="UP000823561">
    <property type="component" value="Chromosome 12"/>
</dbReference>
<evidence type="ECO:0000256" key="5">
    <source>
        <dbReference type="SAM" id="MobiDB-lite"/>
    </source>
</evidence>
<dbReference type="SUPFAM" id="SSF53448">
    <property type="entry name" value="Nucleotide-diphospho-sugar transferases"/>
    <property type="match status" value="1"/>
</dbReference>
<organism evidence="8 9">
    <name type="scientific">Alosa alosa</name>
    <name type="common">allis shad</name>
    <dbReference type="NCBI Taxonomy" id="278164"/>
    <lineage>
        <taxon>Eukaryota</taxon>
        <taxon>Metazoa</taxon>
        <taxon>Chordata</taxon>
        <taxon>Craniata</taxon>
        <taxon>Vertebrata</taxon>
        <taxon>Euteleostomi</taxon>
        <taxon>Actinopterygii</taxon>
        <taxon>Neopterygii</taxon>
        <taxon>Teleostei</taxon>
        <taxon>Clupei</taxon>
        <taxon>Clupeiformes</taxon>
        <taxon>Clupeoidei</taxon>
        <taxon>Clupeidae</taxon>
        <taxon>Alosa</taxon>
    </lineage>
</organism>
<keyword evidence="9" id="KW-1185">Reference proteome</keyword>
<dbReference type="AlphaFoldDB" id="A0AAV6GB22"/>
<dbReference type="PANTHER" id="PTHR10730">
    <property type="entry name" value="PROCOLLAGEN-LYSINE,2-OXOGLUTARATE 5-DIOXYGENASE/GLYCOSYLTRANSFERASE 25 FAMILY MEMBER"/>
    <property type="match status" value="1"/>
</dbReference>
<evidence type="ECO:0000313" key="9">
    <source>
        <dbReference type="Proteomes" id="UP000823561"/>
    </source>
</evidence>
<dbReference type="Gene3D" id="3.90.550.10">
    <property type="entry name" value="Spore Coat Polysaccharide Biosynthesis Protein SpsA, Chain A"/>
    <property type="match status" value="1"/>
</dbReference>
<evidence type="ECO:0000256" key="3">
    <source>
        <dbReference type="ARBA" id="ARBA00022824"/>
    </source>
</evidence>
<evidence type="ECO:0000256" key="1">
    <source>
        <dbReference type="ARBA" id="ARBA00006721"/>
    </source>
</evidence>
<accession>A0AAV6GB22</accession>
<dbReference type="PANTHER" id="PTHR10730:SF9">
    <property type="entry name" value="INACTIVE GLYCOSYLTRANSFERASE 25 FAMILY MEMBER 3"/>
    <property type="match status" value="1"/>
</dbReference>
<protein>
    <recommendedName>
        <fullName evidence="7">Glycosyl transferase family 25 domain-containing protein</fullName>
    </recommendedName>
</protein>
<gene>
    <name evidence="8" type="ORF">AALO_G00163950</name>
</gene>
<keyword evidence="3" id="KW-0256">Endoplasmic reticulum</keyword>
<comment type="caution">
    <text evidence="8">The sequence shown here is derived from an EMBL/GenBank/DDBJ whole genome shotgun (WGS) entry which is preliminary data.</text>
</comment>
<evidence type="ECO:0000256" key="2">
    <source>
        <dbReference type="ARBA" id="ARBA00022729"/>
    </source>
</evidence>
<dbReference type="InterPro" id="IPR029044">
    <property type="entry name" value="Nucleotide-diphossugar_trans"/>
</dbReference>
<feature type="domain" description="Glycosyl transferase family 25" evidence="7">
    <location>
        <begin position="326"/>
        <end position="508"/>
    </location>
</feature>
<feature type="signal peptide" evidence="6">
    <location>
        <begin position="1"/>
        <end position="21"/>
    </location>
</feature>
<feature type="region of interest" description="Disordered" evidence="5">
    <location>
        <begin position="572"/>
        <end position="593"/>
    </location>
</feature>
<evidence type="ECO:0000256" key="6">
    <source>
        <dbReference type="SAM" id="SignalP"/>
    </source>
</evidence>
<name>A0AAV6GB22_9TELE</name>
<feature type="chain" id="PRO_5043955539" description="Glycosyl transferase family 25 domain-containing protein" evidence="6">
    <location>
        <begin position="22"/>
        <end position="593"/>
    </location>
</feature>
<dbReference type="InterPro" id="IPR050757">
    <property type="entry name" value="Collagen_mod_GT25"/>
</dbReference>
<dbReference type="EMBL" id="JADWDJ010000012">
    <property type="protein sequence ID" value="KAG5272303.1"/>
    <property type="molecule type" value="Genomic_DNA"/>
</dbReference>
<dbReference type="FunFam" id="3.90.550.10:FF:000048">
    <property type="entry name" value="Glycosyltransferase 25 family member 1"/>
    <property type="match status" value="1"/>
</dbReference>
<evidence type="ECO:0000259" key="7">
    <source>
        <dbReference type="Pfam" id="PF01755"/>
    </source>
</evidence>
<dbReference type="InterPro" id="IPR002654">
    <property type="entry name" value="Glyco_trans_25"/>
</dbReference>
<evidence type="ECO:0000256" key="4">
    <source>
        <dbReference type="ARBA" id="ARBA00023180"/>
    </source>
</evidence>
<dbReference type="CDD" id="cd06532">
    <property type="entry name" value="Glyco_transf_25"/>
    <property type="match status" value="1"/>
</dbReference>
<evidence type="ECO:0000313" key="8">
    <source>
        <dbReference type="EMBL" id="KAG5272303.1"/>
    </source>
</evidence>